<evidence type="ECO:0000313" key="3">
    <source>
        <dbReference type="Proteomes" id="UP000198778"/>
    </source>
</evidence>
<name>A0A1H0AIC4_9BACI</name>
<evidence type="ECO:0000259" key="1">
    <source>
        <dbReference type="Pfam" id="PF00467"/>
    </source>
</evidence>
<dbReference type="RefSeq" id="WP_090840234.1">
    <property type="nucleotide sequence ID" value="NZ_FNIL01000001.1"/>
</dbReference>
<dbReference type="SUPFAM" id="SSF50104">
    <property type="entry name" value="Translation proteins SH3-like domain"/>
    <property type="match status" value="1"/>
</dbReference>
<feature type="domain" description="KOW" evidence="1">
    <location>
        <begin position="12"/>
        <end position="41"/>
    </location>
</feature>
<protein>
    <recommendedName>
        <fullName evidence="1">KOW domain-containing protein</fullName>
    </recommendedName>
</protein>
<keyword evidence="3" id="KW-1185">Reference proteome</keyword>
<dbReference type="AlphaFoldDB" id="A0A1H0AIC4"/>
<accession>A0A1H0AIC4</accession>
<dbReference type="OrthoDB" id="2887719at2"/>
<dbReference type="InterPro" id="IPR014722">
    <property type="entry name" value="Rib_uL2_dom2"/>
</dbReference>
<organism evidence="2 3">
    <name type="scientific">Alkalicoccus daliensis</name>
    <dbReference type="NCBI Taxonomy" id="745820"/>
    <lineage>
        <taxon>Bacteria</taxon>
        <taxon>Bacillati</taxon>
        <taxon>Bacillota</taxon>
        <taxon>Bacilli</taxon>
        <taxon>Bacillales</taxon>
        <taxon>Bacillaceae</taxon>
        <taxon>Alkalicoccus</taxon>
    </lineage>
</organism>
<gene>
    <name evidence="2" type="ORF">SAMN04488053_101492</name>
</gene>
<dbReference type="InterPro" id="IPR008991">
    <property type="entry name" value="Translation_prot_SH3-like_sf"/>
</dbReference>
<sequence>MSEEQEEILVQPGDHIFITAGEYKGELAKVISPYTNSATVEMEKRDEDGTKPRTVLRHTEYEVIEKAE</sequence>
<dbReference type="EMBL" id="FNIL01000001">
    <property type="protein sequence ID" value="SDN33074.1"/>
    <property type="molecule type" value="Genomic_DNA"/>
</dbReference>
<dbReference type="Gene3D" id="2.30.30.30">
    <property type="match status" value="1"/>
</dbReference>
<dbReference type="Pfam" id="PF00467">
    <property type="entry name" value="KOW"/>
    <property type="match status" value="1"/>
</dbReference>
<evidence type="ECO:0000313" key="2">
    <source>
        <dbReference type="EMBL" id="SDN33074.1"/>
    </source>
</evidence>
<dbReference type="Proteomes" id="UP000198778">
    <property type="component" value="Unassembled WGS sequence"/>
</dbReference>
<reference evidence="3" key="1">
    <citation type="submission" date="2016-10" db="EMBL/GenBank/DDBJ databases">
        <authorList>
            <person name="Varghese N."/>
            <person name="Submissions S."/>
        </authorList>
    </citation>
    <scope>NUCLEOTIDE SEQUENCE [LARGE SCALE GENOMIC DNA]</scope>
    <source>
        <strain evidence="3">CGMCC 1.10369</strain>
    </source>
</reference>
<dbReference type="InterPro" id="IPR005824">
    <property type="entry name" value="KOW"/>
</dbReference>
<proteinExistence type="predicted"/>